<feature type="compositionally biased region" description="Polar residues" evidence="1">
    <location>
        <begin position="36"/>
        <end position="45"/>
    </location>
</feature>
<dbReference type="Pfam" id="PF14478">
    <property type="entry name" value="DUF4430"/>
    <property type="match status" value="1"/>
</dbReference>
<feature type="domain" description="Transcobalamin-like C-terminal" evidence="2">
    <location>
        <begin position="198"/>
        <end position="273"/>
    </location>
</feature>
<organism evidence="3 4">
    <name type="scientific">Metabacillus rhizosphaerae</name>
    <dbReference type="NCBI Taxonomy" id="3117747"/>
    <lineage>
        <taxon>Bacteria</taxon>
        <taxon>Bacillati</taxon>
        <taxon>Bacillota</taxon>
        <taxon>Bacilli</taxon>
        <taxon>Bacillales</taxon>
        <taxon>Bacillaceae</taxon>
        <taxon>Metabacillus</taxon>
    </lineage>
</organism>
<proteinExistence type="predicted"/>
<dbReference type="InterPro" id="IPR027954">
    <property type="entry name" value="Transcobalamin-like_C"/>
</dbReference>
<dbReference type="PROSITE" id="PS51257">
    <property type="entry name" value="PROKAR_LIPOPROTEIN"/>
    <property type="match status" value="1"/>
</dbReference>
<dbReference type="Gene3D" id="2.170.130.30">
    <property type="match status" value="1"/>
</dbReference>
<dbReference type="RefSeq" id="WP_338788490.1">
    <property type="nucleotide sequence ID" value="NZ_CP147403.1"/>
</dbReference>
<name>A0ABZ2MXE2_9BACI</name>
<gene>
    <name evidence="3" type="ORF">WCV66_07420</name>
</gene>
<dbReference type="EMBL" id="CP147403">
    <property type="protein sequence ID" value="WXB90018.1"/>
    <property type="molecule type" value="Genomic_DNA"/>
</dbReference>
<feature type="compositionally biased region" description="Basic and acidic residues" evidence="1">
    <location>
        <begin position="153"/>
        <end position="170"/>
    </location>
</feature>
<protein>
    <submittedName>
        <fullName evidence="3">DUF4430 domain-containing protein</fullName>
    </submittedName>
</protein>
<keyword evidence="4" id="KW-1185">Reference proteome</keyword>
<feature type="compositionally biased region" description="Basic and acidic residues" evidence="1">
    <location>
        <begin position="89"/>
        <end position="98"/>
    </location>
</feature>
<feature type="region of interest" description="Disordered" evidence="1">
    <location>
        <begin position="35"/>
        <end position="172"/>
    </location>
</feature>
<reference evidence="3 4" key="1">
    <citation type="submission" date="2024-02" db="EMBL/GenBank/DDBJ databases">
        <title>Seven novel Bacillus-like species.</title>
        <authorList>
            <person name="Liu G."/>
        </authorList>
    </citation>
    <scope>NUCLEOTIDE SEQUENCE [LARGE SCALE GENOMIC DNA]</scope>
    <source>
        <strain evidence="3 4">FJAT-53654</strain>
    </source>
</reference>
<feature type="compositionally biased region" description="Low complexity" evidence="1">
    <location>
        <begin position="67"/>
        <end position="78"/>
    </location>
</feature>
<evidence type="ECO:0000256" key="1">
    <source>
        <dbReference type="SAM" id="MobiDB-lite"/>
    </source>
</evidence>
<evidence type="ECO:0000259" key="2">
    <source>
        <dbReference type="Pfam" id="PF14478"/>
    </source>
</evidence>
<accession>A0ABZ2MXE2</accession>
<feature type="compositionally biased region" description="Low complexity" evidence="1">
    <location>
        <begin position="105"/>
        <end position="116"/>
    </location>
</feature>
<sequence>MRMYKVIIIAILSVILILSGCEKDEVVPIAEEKTTNVEQTTSEAQVEQKEETTTIEVQAEQSKQEQQESTESTSTTNDSSDDSDTVVTTKEEPKEPTKESTAQKSTTESSTNQTITTEKEETVTNKTSITTQKTQTIAEKKTITNEQSSNQTETEKEKEQTATPPKKEAPKQTVTISIVGDQQKGTILSSTKVEMEEGNTVLDITTKILKQKGIPISVTGGGSGAYVEGIANLFEFDHGPLSGWTVKRNGAKLDRSSGAVQVKSGDSIQWIYTSDYEEDGK</sequence>
<evidence type="ECO:0000313" key="4">
    <source>
        <dbReference type="Proteomes" id="UP001368328"/>
    </source>
</evidence>
<dbReference type="Proteomes" id="UP001368328">
    <property type="component" value="Chromosome"/>
</dbReference>
<evidence type="ECO:0000313" key="3">
    <source>
        <dbReference type="EMBL" id="WXB90018.1"/>
    </source>
</evidence>
<feature type="compositionally biased region" description="Low complexity" evidence="1">
    <location>
        <begin position="124"/>
        <end position="137"/>
    </location>
</feature>